<dbReference type="Pfam" id="PF00005">
    <property type="entry name" value="ABC_tran"/>
    <property type="match status" value="1"/>
</dbReference>
<dbReference type="InterPro" id="IPR027417">
    <property type="entry name" value="P-loop_NTPase"/>
</dbReference>
<evidence type="ECO:0000313" key="2">
    <source>
        <dbReference type="EMBL" id="GAG35575.1"/>
    </source>
</evidence>
<comment type="caution">
    <text evidence="2">The sequence shown here is derived from an EMBL/GenBank/DDBJ whole genome shotgun (WGS) entry which is preliminary data.</text>
</comment>
<dbReference type="InterPro" id="IPR003439">
    <property type="entry name" value="ABC_transporter-like_ATP-bd"/>
</dbReference>
<dbReference type="Gene3D" id="3.40.50.300">
    <property type="entry name" value="P-loop containing nucleotide triphosphate hydrolases"/>
    <property type="match status" value="1"/>
</dbReference>
<dbReference type="PANTHER" id="PTHR42855">
    <property type="entry name" value="ABC TRANSPORTER ATP-BINDING SUBUNIT"/>
    <property type="match status" value="1"/>
</dbReference>
<name>X0WXZ3_9ZZZZ</name>
<protein>
    <recommendedName>
        <fullName evidence="1">ABC transporter domain-containing protein</fullName>
    </recommendedName>
</protein>
<reference evidence="2" key="1">
    <citation type="journal article" date="2014" name="Front. Microbiol.">
        <title>High frequency of phylogenetically diverse reductive dehalogenase-homologous genes in deep subseafloor sedimentary metagenomes.</title>
        <authorList>
            <person name="Kawai M."/>
            <person name="Futagami T."/>
            <person name="Toyoda A."/>
            <person name="Takaki Y."/>
            <person name="Nishi S."/>
            <person name="Hori S."/>
            <person name="Arai W."/>
            <person name="Tsubouchi T."/>
            <person name="Morono Y."/>
            <person name="Uchiyama I."/>
            <person name="Ito T."/>
            <person name="Fujiyama A."/>
            <person name="Inagaki F."/>
            <person name="Takami H."/>
        </authorList>
    </citation>
    <scope>NUCLEOTIDE SEQUENCE</scope>
    <source>
        <strain evidence="2">Expedition CK06-06</strain>
    </source>
</reference>
<dbReference type="SUPFAM" id="SSF52540">
    <property type="entry name" value="P-loop containing nucleoside triphosphate hydrolases"/>
    <property type="match status" value="1"/>
</dbReference>
<organism evidence="2">
    <name type="scientific">marine sediment metagenome</name>
    <dbReference type="NCBI Taxonomy" id="412755"/>
    <lineage>
        <taxon>unclassified sequences</taxon>
        <taxon>metagenomes</taxon>
        <taxon>ecological metagenomes</taxon>
    </lineage>
</organism>
<dbReference type="GO" id="GO:0016887">
    <property type="term" value="F:ATP hydrolysis activity"/>
    <property type="evidence" value="ECO:0007669"/>
    <property type="project" value="InterPro"/>
</dbReference>
<proteinExistence type="predicted"/>
<accession>X0WXZ3</accession>
<feature type="domain" description="ABC transporter" evidence="1">
    <location>
        <begin position="18"/>
        <end position="118"/>
    </location>
</feature>
<dbReference type="PANTHER" id="PTHR42855:SF2">
    <property type="entry name" value="DRUG RESISTANCE ABC TRANSPORTER,ATP-BINDING PROTEIN"/>
    <property type="match status" value="1"/>
</dbReference>
<evidence type="ECO:0000259" key="1">
    <source>
        <dbReference type="Pfam" id="PF00005"/>
    </source>
</evidence>
<sequence length="140" mass="15642">MIHIKQLSLLFGSQTVFDDISLNITDNARIGLVGRNGSGKSTLLKVIAQQQPIDGGSISILPNKRIAYMPQEMVLQSSRTILDETMHAVADISSLKKQLAHFEQQIEQGQTDEQTIDAYMHLQEQITNLEPEQLQAQAER</sequence>
<dbReference type="GO" id="GO:0005524">
    <property type="term" value="F:ATP binding"/>
    <property type="evidence" value="ECO:0007669"/>
    <property type="project" value="InterPro"/>
</dbReference>
<dbReference type="AlphaFoldDB" id="X0WXZ3"/>
<dbReference type="InterPro" id="IPR051309">
    <property type="entry name" value="ABCF_ATPase"/>
</dbReference>
<feature type="non-terminal residue" evidence="2">
    <location>
        <position position="140"/>
    </location>
</feature>
<gene>
    <name evidence="2" type="ORF">S01H1_72485</name>
</gene>
<dbReference type="EMBL" id="BARS01048350">
    <property type="protein sequence ID" value="GAG35575.1"/>
    <property type="molecule type" value="Genomic_DNA"/>
</dbReference>